<gene>
    <name evidence="1" type="ORF">GCM10022222_09900</name>
</gene>
<evidence type="ECO:0000313" key="2">
    <source>
        <dbReference type="Proteomes" id="UP001500689"/>
    </source>
</evidence>
<comment type="caution">
    <text evidence="1">The sequence shown here is derived from an EMBL/GenBank/DDBJ whole genome shotgun (WGS) entry which is preliminary data.</text>
</comment>
<name>A0ABP6V9J2_9PSEU</name>
<organism evidence="1 2">
    <name type="scientific">Amycolatopsis ultiminotia</name>
    <dbReference type="NCBI Taxonomy" id="543629"/>
    <lineage>
        <taxon>Bacteria</taxon>
        <taxon>Bacillati</taxon>
        <taxon>Actinomycetota</taxon>
        <taxon>Actinomycetes</taxon>
        <taxon>Pseudonocardiales</taxon>
        <taxon>Pseudonocardiaceae</taxon>
        <taxon>Amycolatopsis</taxon>
    </lineage>
</organism>
<reference evidence="2" key="1">
    <citation type="journal article" date="2019" name="Int. J. Syst. Evol. Microbiol.">
        <title>The Global Catalogue of Microorganisms (GCM) 10K type strain sequencing project: providing services to taxonomists for standard genome sequencing and annotation.</title>
        <authorList>
            <consortium name="The Broad Institute Genomics Platform"/>
            <consortium name="The Broad Institute Genome Sequencing Center for Infectious Disease"/>
            <person name="Wu L."/>
            <person name="Ma J."/>
        </authorList>
    </citation>
    <scope>NUCLEOTIDE SEQUENCE [LARGE SCALE GENOMIC DNA]</scope>
    <source>
        <strain evidence="2">JCM 16898</strain>
    </source>
</reference>
<proteinExistence type="predicted"/>
<sequence>MQVAYGNATSVRGGHSQRRSLGLGIALLCPPATSVFPTAVDLRNVYMGVVDRDGLVTEQEPTLGIPVFRPVIGTTANFLPAPPARPIRNEGRARPR</sequence>
<protein>
    <submittedName>
        <fullName evidence="1">Uncharacterized protein</fullName>
    </submittedName>
</protein>
<keyword evidence="2" id="KW-1185">Reference proteome</keyword>
<dbReference type="EMBL" id="BAAAZN010000001">
    <property type="protein sequence ID" value="GAA3528860.1"/>
    <property type="molecule type" value="Genomic_DNA"/>
</dbReference>
<dbReference type="Proteomes" id="UP001500689">
    <property type="component" value="Unassembled WGS sequence"/>
</dbReference>
<evidence type="ECO:0000313" key="1">
    <source>
        <dbReference type="EMBL" id="GAA3528860.1"/>
    </source>
</evidence>
<accession>A0ABP6V9J2</accession>